<proteinExistence type="inferred from homology"/>
<keyword evidence="5" id="KW-1185">Reference proteome</keyword>
<evidence type="ECO:0000313" key="4">
    <source>
        <dbReference type="EMBL" id="KAK4462914.1"/>
    </source>
</evidence>
<feature type="domain" description="NmrA-like" evidence="3">
    <location>
        <begin position="4"/>
        <end position="255"/>
    </location>
</feature>
<comment type="similarity">
    <text evidence="1">Belongs to the NmrA-type oxidoreductase family.</text>
</comment>
<gene>
    <name evidence="4" type="ORF">QBC42DRAFT_200342</name>
</gene>
<dbReference type="Pfam" id="PF05368">
    <property type="entry name" value="NmrA"/>
    <property type="match status" value="1"/>
</dbReference>
<dbReference type="InterPro" id="IPR036291">
    <property type="entry name" value="NAD(P)-bd_dom_sf"/>
</dbReference>
<dbReference type="InterPro" id="IPR008030">
    <property type="entry name" value="NmrA-like"/>
</dbReference>
<dbReference type="AlphaFoldDB" id="A0AAV9HS69"/>
<evidence type="ECO:0000259" key="3">
    <source>
        <dbReference type="Pfam" id="PF05368"/>
    </source>
</evidence>
<evidence type="ECO:0000256" key="1">
    <source>
        <dbReference type="ARBA" id="ARBA00006328"/>
    </source>
</evidence>
<keyword evidence="2" id="KW-0521">NADP</keyword>
<dbReference type="EMBL" id="MU864966">
    <property type="protein sequence ID" value="KAK4462914.1"/>
    <property type="molecule type" value="Genomic_DNA"/>
</dbReference>
<dbReference type="Proteomes" id="UP001321749">
    <property type="component" value="Unassembled WGS sequence"/>
</dbReference>
<reference evidence="4" key="2">
    <citation type="submission" date="2023-06" db="EMBL/GenBank/DDBJ databases">
        <authorList>
            <consortium name="Lawrence Berkeley National Laboratory"/>
            <person name="Mondo S.J."/>
            <person name="Hensen N."/>
            <person name="Bonometti L."/>
            <person name="Westerberg I."/>
            <person name="Brannstrom I.O."/>
            <person name="Guillou S."/>
            <person name="Cros-Aarteil S."/>
            <person name="Calhoun S."/>
            <person name="Haridas S."/>
            <person name="Kuo A."/>
            <person name="Pangilinan J."/>
            <person name="Riley R."/>
            <person name="Labutti K."/>
            <person name="Andreopoulos B."/>
            <person name="Lipzen A."/>
            <person name="Chen C."/>
            <person name="Yanf M."/>
            <person name="Daum C."/>
            <person name="Ng V."/>
            <person name="Clum A."/>
            <person name="Steindorff A."/>
            <person name="Ohm R."/>
            <person name="Martin F."/>
            <person name="Silar P."/>
            <person name="Natvig D."/>
            <person name="Lalanne C."/>
            <person name="Gautier V."/>
            <person name="Ament-Velasquez S.L."/>
            <person name="Kruys A."/>
            <person name="Hutchinson M.I."/>
            <person name="Powell A.J."/>
            <person name="Barry K."/>
            <person name="Miller A.N."/>
            <person name="Grigoriev I.V."/>
            <person name="Debuchy R."/>
            <person name="Gladieux P."/>
            <person name="Thoren M.H."/>
            <person name="Johannesson H."/>
        </authorList>
    </citation>
    <scope>NUCLEOTIDE SEQUENCE</scope>
    <source>
        <strain evidence="4">PSN324</strain>
    </source>
</reference>
<name>A0AAV9HS69_9PEZI</name>
<dbReference type="SUPFAM" id="SSF51735">
    <property type="entry name" value="NAD(P)-binding Rossmann-fold domains"/>
    <property type="match status" value="1"/>
</dbReference>
<dbReference type="InterPro" id="IPR051164">
    <property type="entry name" value="NmrA-like_oxidored"/>
</dbReference>
<sequence length="324" mass="34434">MAPAILIVGATGNTGQGVVEALPALLKASNSSLAGHRILAQTRSADSPAAQRIAKIPGIEVVEKNWTDITADWLREHEVVRAFIASHNAPNQFAEESAFHVAALNAGVEYVVRISTTAAAVRPDCGAYYPRTHWAIEALLGSDEFAALKWTSLQPNVFLDMYLAPAAAYIKQFRQQTTGGGQPAGTFRTMAAKDAPVAPVDSKEVGAFAARLLAAADPGVHSGAKYVLNGPEDITGAQIVEMMEQHLGTKVTDVSYQDMSFLDGLIASGFGGPGQSETVLKSIRYAVEFSWRGLASAATTSKQVLEIGAPKRTPAETMKRLLEE</sequence>
<accession>A0AAV9HS69</accession>
<reference evidence="4" key="1">
    <citation type="journal article" date="2023" name="Mol. Phylogenet. Evol.">
        <title>Genome-scale phylogeny and comparative genomics of the fungal order Sordariales.</title>
        <authorList>
            <person name="Hensen N."/>
            <person name="Bonometti L."/>
            <person name="Westerberg I."/>
            <person name="Brannstrom I.O."/>
            <person name="Guillou S."/>
            <person name="Cros-Aarteil S."/>
            <person name="Calhoun S."/>
            <person name="Haridas S."/>
            <person name="Kuo A."/>
            <person name="Mondo S."/>
            <person name="Pangilinan J."/>
            <person name="Riley R."/>
            <person name="LaButti K."/>
            <person name="Andreopoulos B."/>
            <person name="Lipzen A."/>
            <person name="Chen C."/>
            <person name="Yan M."/>
            <person name="Daum C."/>
            <person name="Ng V."/>
            <person name="Clum A."/>
            <person name="Steindorff A."/>
            <person name="Ohm R.A."/>
            <person name="Martin F."/>
            <person name="Silar P."/>
            <person name="Natvig D.O."/>
            <person name="Lalanne C."/>
            <person name="Gautier V."/>
            <person name="Ament-Velasquez S.L."/>
            <person name="Kruys A."/>
            <person name="Hutchinson M.I."/>
            <person name="Powell A.J."/>
            <person name="Barry K."/>
            <person name="Miller A.N."/>
            <person name="Grigoriev I.V."/>
            <person name="Debuchy R."/>
            <person name="Gladieux P."/>
            <person name="Hiltunen Thoren M."/>
            <person name="Johannesson H."/>
        </authorList>
    </citation>
    <scope>NUCLEOTIDE SEQUENCE</scope>
    <source>
        <strain evidence="4">PSN324</strain>
    </source>
</reference>
<organism evidence="4 5">
    <name type="scientific">Cladorrhinum samala</name>
    <dbReference type="NCBI Taxonomy" id="585594"/>
    <lineage>
        <taxon>Eukaryota</taxon>
        <taxon>Fungi</taxon>
        <taxon>Dikarya</taxon>
        <taxon>Ascomycota</taxon>
        <taxon>Pezizomycotina</taxon>
        <taxon>Sordariomycetes</taxon>
        <taxon>Sordariomycetidae</taxon>
        <taxon>Sordariales</taxon>
        <taxon>Podosporaceae</taxon>
        <taxon>Cladorrhinum</taxon>
    </lineage>
</organism>
<evidence type="ECO:0000313" key="5">
    <source>
        <dbReference type="Proteomes" id="UP001321749"/>
    </source>
</evidence>
<dbReference type="PANTHER" id="PTHR42748">
    <property type="entry name" value="NITROGEN METABOLITE REPRESSION PROTEIN NMRA FAMILY MEMBER"/>
    <property type="match status" value="1"/>
</dbReference>
<dbReference type="PANTHER" id="PTHR42748:SF31">
    <property type="entry name" value="NMRA-LIKE DOMAIN-CONTAINING PROTEIN-RELATED"/>
    <property type="match status" value="1"/>
</dbReference>
<comment type="caution">
    <text evidence="4">The sequence shown here is derived from an EMBL/GenBank/DDBJ whole genome shotgun (WGS) entry which is preliminary data.</text>
</comment>
<dbReference type="GO" id="GO:0005634">
    <property type="term" value="C:nucleus"/>
    <property type="evidence" value="ECO:0007669"/>
    <property type="project" value="TreeGrafter"/>
</dbReference>
<dbReference type="Gene3D" id="3.40.50.720">
    <property type="entry name" value="NAD(P)-binding Rossmann-like Domain"/>
    <property type="match status" value="1"/>
</dbReference>
<evidence type="ECO:0000256" key="2">
    <source>
        <dbReference type="ARBA" id="ARBA00022857"/>
    </source>
</evidence>
<protein>
    <submittedName>
        <fullName evidence="4">NmrA-like family protein</fullName>
    </submittedName>
</protein>